<feature type="transmembrane region" description="Helical" evidence="7">
    <location>
        <begin position="285"/>
        <end position="307"/>
    </location>
</feature>
<evidence type="ECO:0000313" key="9">
    <source>
        <dbReference type="EMBL" id="MDW5596228.1"/>
    </source>
</evidence>
<feature type="domain" description="Peptidase M48" evidence="8">
    <location>
        <begin position="109"/>
        <end position="197"/>
    </location>
</feature>
<comment type="cofactor">
    <cofactor evidence="6">
        <name>Zn(2+)</name>
        <dbReference type="ChEBI" id="CHEBI:29105"/>
    </cofactor>
    <text evidence="6">Binds 1 zinc ion per subunit.</text>
</comment>
<sequence>MHEPQSGSTIHALLALLGALATIAAVAAVAGAVLLADGAPAHAIDHAHEPLLAHLVLEWPLVSALAVLAAIAAWRGLSVVRAHARAAGRMAPALAAARPQLVAGIAVGVIDDLRPASFCAGLRRPRVYVTRGLLEALAPDGAAGARDAPTPLRALLAHEDAHARRRDPLRRLACELASRALFFLPVLRPLCARSAALAELRADAAAVAACGGDPRPLARALLAVERAQRTPLAIDPERIDSLAGVRVPWAQPAGATAAALGTLALVLACPVLAVEHTTGRALDLAPFGLHLCLAVVLALPCAAAATLQLARAARQGLAPVPSAS</sequence>
<keyword evidence="7" id="KW-0472">Membrane</keyword>
<dbReference type="Pfam" id="PF01435">
    <property type="entry name" value="Peptidase_M48"/>
    <property type="match status" value="1"/>
</dbReference>
<accession>A0ABU4HSD2</accession>
<feature type="transmembrane region" description="Helical" evidence="7">
    <location>
        <begin position="12"/>
        <end position="36"/>
    </location>
</feature>
<reference evidence="9 10" key="2">
    <citation type="submission" date="2023-10" db="EMBL/GenBank/DDBJ databases">
        <authorList>
            <person name="Han X.F."/>
        </authorList>
    </citation>
    <scope>NUCLEOTIDE SEQUENCE [LARGE SCALE GENOMIC DNA]</scope>
    <source>
        <strain evidence="9 10">KCTC 39840</strain>
    </source>
</reference>
<evidence type="ECO:0000313" key="10">
    <source>
        <dbReference type="Proteomes" id="UP001284601"/>
    </source>
</evidence>
<keyword evidence="2" id="KW-0479">Metal-binding</keyword>
<dbReference type="CDD" id="cd07326">
    <property type="entry name" value="M56_BlaR1_MecR1_like"/>
    <property type="match status" value="1"/>
</dbReference>
<gene>
    <name evidence="9" type="ORF">R7226_17905</name>
</gene>
<evidence type="ECO:0000256" key="3">
    <source>
        <dbReference type="ARBA" id="ARBA00022801"/>
    </source>
</evidence>
<evidence type="ECO:0000256" key="6">
    <source>
        <dbReference type="RuleBase" id="RU003983"/>
    </source>
</evidence>
<dbReference type="PANTHER" id="PTHR34978">
    <property type="entry name" value="POSSIBLE SENSOR-TRANSDUCER PROTEIN BLAR"/>
    <property type="match status" value="1"/>
</dbReference>
<dbReference type="InterPro" id="IPR052173">
    <property type="entry name" value="Beta-lactam_resp_regulator"/>
</dbReference>
<proteinExistence type="inferred from homology"/>
<keyword evidence="10" id="KW-1185">Reference proteome</keyword>
<evidence type="ECO:0000256" key="2">
    <source>
        <dbReference type="ARBA" id="ARBA00022723"/>
    </source>
</evidence>
<comment type="caution">
    <text evidence="9">The sequence shown here is derived from an EMBL/GenBank/DDBJ whole genome shotgun (WGS) entry which is preliminary data.</text>
</comment>
<evidence type="ECO:0000256" key="4">
    <source>
        <dbReference type="ARBA" id="ARBA00022833"/>
    </source>
</evidence>
<keyword evidence="5 6" id="KW-0482">Metalloprotease</keyword>
<reference evidence="10" key="1">
    <citation type="submission" date="2023-07" db="EMBL/GenBank/DDBJ databases">
        <title>Conexibacter stalactiti sp. nov., isolated from stalactites in a lava cave and emended description of the genus Conexibacter.</title>
        <authorList>
            <person name="Lee S.D."/>
        </authorList>
    </citation>
    <scope>NUCLEOTIDE SEQUENCE [LARGE SCALE GENOMIC DNA]</scope>
    <source>
        <strain evidence="10">KCTC 39840</strain>
    </source>
</reference>
<comment type="similarity">
    <text evidence="6">Belongs to the peptidase M48 family.</text>
</comment>
<dbReference type="Proteomes" id="UP001284601">
    <property type="component" value="Unassembled WGS sequence"/>
</dbReference>
<feature type="transmembrane region" description="Helical" evidence="7">
    <location>
        <begin position="253"/>
        <end position="273"/>
    </location>
</feature>
<protein>
    <submittedName>
        <fullName evidence="9">M56 family metallopeptidase</fullName>
    </submittedName>
</protein>
<dbReference type="PANTHER" id="PTHR34978:SF3">
    <property type="entry name" value="SLR0241 PROTEIN"/>
    <property type="match status" value="1"/>
</dbReference>
<evidence type="ECO:0000256" key="7">
    <source>
        <dbReference type="SAM" id="Phobius"/>
    </source>
</evidence>
<keyword evidence="1 6" id="KW-0645">Protease</keyword>
<organism evidence="9 10">
    <name type="scientific">Conexibacter stalactiti</name>
    <dbReference type="NCBI Taxonomy" id="1940611"/>
    <lineage>
        <taxon>Bacteria</taxon>
        <taxon>Bacillati</taxon>
        <taxon>Actinomycetota</taxon>
        <taxon>Thermoleophilia</taxon>
        <taxon>Solirubrobacterales</taxon>
        <taxon>Conexibacteraceae</taxon>
        <taxon>Conexibacter</taxon>
    </lineage>
</organism>
<evidence type="ECO:0000256" key="1">
    <source>
        <dbReference type="ARBA" id="ARBA00022670"/>
    </source>
</evidence>
<keyword evidence="7" id="KW-1133">Transmembrane helix</keyword>
<dbReference type="Gene3D" id="3.30.2010.10">
    <property type="entry name" value="Metalloproteases ('zincins'), catalytic domain"/>
    <property type="match status" value="1"/>
</dbReference>
<keyword evidence="7" id="KW-0812">Transmembrane</keyword>
<name>A0ABU4HSD2_9ACTN</name>
<dbReference type="EMBL" id="JAWSTH010000050">
    <property type="protein sequence ID" value="MDW5596228.1"/>
    <property type="molecule type" value="Genomic_DNA"/>
</dbReference>
<evidence type="ECO:0000259" key="8">
    <source>
        <dbReference type="Pfam" id="PF01435"/>
    </source>
</evidence>
<keyword evidence="4 6" id="KW-0862">Zinc</keyword>
<feature type="transmembrane region" description="Helical" evidence="7">
    <location>
        <begin position="56"/>
        <end position="77"/>
    </location>
</feature>
<dbReference type="RefSeq" id="WP_318598610.1">
    <property type="nucleotide sequence ID" value="NZ_JAWSTH010000050.1"/>
</dbReference>
<evidence type="ECO:0000256" key="5">
    <source>
        <dbReference type="ARBA" id="ARBA00023049"/>
    </source>
</evidence>
<dbReference type="InterPro" id="IPR001915">
    <property type="entry name" value="Peptidase_M48"/>
</dbReference>
<keyword evidence="3 6" id="KW-0378">Hydrolase</keyword>